<dbReference type="Gene3D" id="2.60.40.1120">
    <property type="entry name" value="Carboxypeptidase-like, regulatory domain"/>
    <property type="match status" value="1"/>
</dbReference>
<dbReference type="Gene3D" id="2.170.130.10">
    <property type="entry name" value="TonB-dependent receptor, plug domain"/>
    <property type="match status" value="1"/>
</dbReference>
<dbReference type="GO" id="GO:0009279">
    <property type="term" value="C:cell outer membrane"/>
    <property type="evidence" value="ECO:0007669"/>
    <property type="project" value="UniProtKB-SubCell"/>
</dbReference>
<dbReference type="EMBL" id="CP001681">
    <property type="protein sequence ID" value="ACU02552.1"/>
    <property type="molecule type" value="Genomic_DNA"/>
</dbReference>
<dbReference type="InterPro" id="IPR023996">
    <property type="entry name" value="TonB-dep_OMP_SusC/RagA"/>
</dbReference>
<evidence type="ECO:0000259" key="8">
    <source>
        <dbReference type="Pfam" id="PF07715"/>
    </source>
</evidence>
<proteinExistence type="inferred from homology"/>
<dbReference type="SUPFAM" id="SSF56935">
    <property type="entry name" value="Porins"/>
    <property type="match status" value="1"/>
</dbReference>
<evidence type="ECO:0000256" key="5">
    <source>
        <dbReference type="ARBA" id="ARBA00023136"/>
    </source>
</evidence>
<dbReference type="InterPro" id="IPR039426">
    <property type="entry name" value="TonB-dep_rcpt-like"/>
</dbReference>
<keyword evidence="9" id="KW-0675">Receptor</keyword>
<evidence type="ECO:0000256" key="2">
    <source>
        <dbReference type="ARBA" id="ARBA00022448"/>
    </source>
</evidence>
<comment type="similarity">
    <text evidence="7">Belongs to the TonB-dependent receptor family.</text>
</comment>
<evidence type="ECO:0000256" key="1">
    <source>
        <dbReference type="ARBA" id="ARBA00004571"/>
    </source>
</evidence>
<dbReference type="Pfam" id="PF13715">
    <property type="entry name" value="CarbopepD_reg_2"/>
    <property type="match status" value="1"/>
</dbReference>
<evidence type="ECO:0000256" key="3">
    <source>
        <dbReference type="ARBA" id="ARBA00022452"/>
    </source>
</evidence>
<dbReference type="PROSITE" id="PS52016">
    <property type="entry name" value="TONB_DEPENDENT_REC_3"/>
    <property type="match status" value="1"/>
</dbReference>
<dbReference type="eggNOG" id="COG4771">
    <property type="taxonomic scope" value="Bacteria"/>
</dbReference>
<keyword evidence="10" id="KW-1185">Reference proteome</keyword>
<name>C6XZ70_PEDHD</name>
<feature type="domain" description="TonB-dependent receptor plug" evidence="8">
    <location>
        <begin position="220"/>
        <end position="327"/>
    </location>
</feature>
<dbReference type="KEGG" id="phe:Phep_0328"/>
<dbReference type="Gene3D" id="2.40.170.20">
    <property type="entry name" value="TonB-dependent receptor, beta-barrel domain"/>
    <property type="match status" value="1"/>
</dbReference>
<keyword evidence="3 7" id="KW-1134">Transmembrane beta strand</keyword>
<dbReference type="InterPro" id="IPR008969">
    <property type="entry name" value="CarboxyPept-like_regulatory"/>
</dbReference>
<evidence type="ECO:0000256" key="7">
    <source>
        <dbReference type="PROSITE-ProRule" id="PRU01360"/>
    </source>
</evidence>
<keyword evidence="2 7" id="KW-0813">Transport</keyword>
<comment type="subcellular location">
    <subcellularLocation>
        <location evidence="1 7">Cell outer membrane</location>
        <topology evidence="1 7">Multi-pass membrane protein</topology>
    </subcellularLocation>
</comment>
<dbReference type="InterPro" id="IPR037066">
    <property type="entry name" value="Plug_dom_sf"/>
</dbReference>
<dbReference type="STRING" id="485917.Phep_0328"/>
<sequence>MKFYLLHLSGERLPVYHKFLLVMKLTMILLLAAIMHVNATGYAQKITLLKKDAPLVQVLKAIRQQSGYNFVYNQKSLKIAKNVNINVTDIDIEEALKLSFANQPFTYEVLMNTVIIKPLKRESLVIADIRITGTVTDANGGPLPGVSIKVKGSTAGVSTDPSGKYQLNAPASGTLIFSFVGFITKEIAINNQSTINVKMEESSGELTEVVVTALGLTRQKKTLTYSTQSVSTKELSQSRDLNVVNALQGKVAGLNIGSGSSGVGAAARVILRGNRSINGNSQPLYVIDGVPVRGNPADLNPDNIAAINVLKGANAAALYGSAGQNGVIIIETKKGRQGEKSVDISLNATYMGQEPIQSIPFQYQYGQGAGGIYNRSSEESWGPALDGKMVATWSQDPAKAGTTYPFLGQKNVREGIFQTGHNSATNLSVATSGEKTQTAFNYTYTDATGIIPNNALQRHNLTVRMTNQLSKRLSLDSKLDYAKQNIDNRLDEGESSYNPIRQIYTMPPNIRQEDVEDFEYVDPSLGVTKQDYWAPGSVTSANPYWALYRNLRYNKSDRVIALTSLSYLFTDDLKLMLRGSYDGESVGNEEKSYYGTYRDPLGRYALGAGNSQQAIGDFLLSYTKKFSADWSVQANFGGEIRNNKSSSVTASTGAGMNVPNLFALSNTSLPTAVNTLSKFETQSLYTNAQFGWKDVLFLDVSARNDWNSTLPANNRSYFYPSAGVSAIISEMVKLPQAISYLKLRGSWAQVGNGAQPYQLQRYGSGLAGGPLGYILLNSVLPNTELKPERTTSTEIGLEMSMFSSRIGLDLTLYKTNTNDQLFPQALPVGSGAASFFTNGGDVQNKGIEVILNTTPVKTGNFTWNLNFNYAVNENIVKKLSKDLPRLVVGSDSYMREFVLEEGKPFGLIYGKGYLRNAQGNVLVGTNGLPQFTAGRTVLLGNINPKWTGGLSTSLSYKNWTANFVISHKQGGVVASFTDAILYGNGLVEETLQGREGGLIFGQNIFTGITAVKAADGTPNDIKVNAETLWKGMGSRTAPVGEVFTRSATNTRLREMSIGYKLPQSLFKRLPFSAVEISVVGRNLFFLYREDSNIDPDFTQGIETISEGFQSFAPPTTRSFGANLRINF</sequence>
<keyword evidence="6 7" id="KW-0998">Cell outer membrane</keyword>
<keyword evidence="5 7" id="KW-0472">Membrane</keyword>
<evidence type="ECO:0000313" key="10">
    <source>
        <dbReference type="Proteomes" id="UP000000852"/>
    </source>
</evidence>
<evidence type="ECO:0000313" key="9">
    <source>
        <dbReference type="EMBL" id="ACU02552.1"/>
    </source>
</evidence>
<protein>
    <submittedName>
        <fullName evidence="9">TonB-dependent receptor plug</fullName>
    </submittedName>
</protein>
<gene>
    <name evidence="9" type="ordered locus">Phep_0328</name>
</gene>
<accession>C6XZ70</accession>
<dbReference type="SUPFAM" id="SSF49464">
    <property type="entry name" value="Carboxypeptidase regulatory domain-like"/>
    <property type="match status" value="1"/>
</dbReference>
<evidence type="ECO:0000256" key="6">
    <source>
        <dbReference type="ARBA" id="ARBA00023237"/>
    </source>
</evidence>
<keyword evidence="4 7" id="KW-0812">Transmembrane</keyword>
<dbReference type="InterPro" id="IPR012910">
    <property type="entry name" value="Plug_dom"/>
</dbReference>
<dbReference type="Proteomes" id="UP000000852">
    <property type="component" value="Chromosome"/>
</dbReference>
<evidence type="ECO:0000256" key="4">
    <source>
        <dbReference type="ARBA" id="ARBA00022692"/>
    </source>
</evidence>
<dbReference type="InterPro" id="IPR036942">
    <property type="entry name" value="Beta-barrel_TonB_sf"/>
</dbReference>
<reference evidence="9 10" key="1">
    <citation type="journal article" date="2009" name="Stand. Genomic Sci.">
        <title>Complete genome sequence of Pedobacter heparinus type strain (HIM 762-3).</title>
        <authorList>
            <person name="Han C."/>
            <person name="Spring S."/>
            <person name="Lapidus A."/>
            <person name="Del Rio T.G."/>
            <person name="Tice H."/>
            <person name="Copeland A."/>
            <person name="Cheng J.F."/>
            <person name="Lucas S."/>
            <person name="Chen F."/>
            <person name="Nolan M."/>
            <person name="Bruce D."/>
            <person name="Goodwin L."/>
            <person name="Pitluck S."/>
            <person name="Ivanova N."/>
            <person name="Mavromatis K."/>
            <person name="Mikhailova N."/>
            <person name="Pati A."/>
            <person name="Chen A."/>
            <person name="Palaniappan K."/>
            <person name="Land M."/>
            <person name="Hauser L."/>
            <person name="Chang Y.J."/>
            <person name="Jeffries C.C."/>
            <person name="Saunders E."/>
            <person name="Chertkov O."/>
            <person name="Brettin T."/>
            <person name="Goker M."/>
            <person name="Rohde M."/>
            <person name="Bristow J."/>
            <person name="Eisen J.A."/>
            <person name="Markowitz V."/>
            <person name="Hugenholtz P."/>
            <person name="Kyrpides N.C."/>
            <person name="Klenk H.P."/>
            <person name="Detter J.C."/>
        </authorList>
    </citation>
    <scope>NUCLEOTIDE SEQUENCE [LARGE SCALE GENOMIC DNA]</scope>
    <source>
        <strain evidence="10">ATCC 13125 / DSM 2366 / CIP 104194 / JCM 7457 / NBRC 12017 / NCIMB 9290 / NRRL B-14731 / HIM 762-3</strain>
    </source>
</reference>
<dbReference type="Pfam" id="PF07715">
    <property type="entry name" value="Plug"/>
    <property type="match status" value="1"/>
</dbReference>
<dbReference type="AlphaFoldDB" id="C6XZ70"/>
<dbReference type="NCBIfam" id="TIGR04056">
    <property type="entry name" value="OMP_RagA_SusC"/>
    <property type="match status" value="1"/>
</dbReference>
<dbReference type="HOGENOM" id="CLU_004317_2_1_10"/>
<organism evidence="9 10">
    <name type="scientific">Pedobacter heparinus (strain ATCC 13125 / DSM 2366 / CIP 104194 / JCM 7457 / NBRC 12017 / NCIMB 9290 / NRRL B-14731 / HIM 762-3)</name>
    <dbReference type="NCBI Taxonomy" id="485917"/>
    <lineage>
        <taxon>Bacteria</taxon>
        <taxon>Pseudomonadati</taxon>
        <taxon>Bacteroidota</taxon>
        <taxon>Sphingobacteriia</taxon>
        <taxon>Sphingobacteriales</taxon>
        <taxon>Sphingobacteriaceae</taxon>
        <taxon>Pedobacter</taxon>
    </lineage>
</organism>